<dbReference type="InterPro" id="IPR037401">
    <property type="entry name" value="SnoaL-like"/>
</dbReference>
<dbReference type="STRING" id="1280950.HJO_02755"/>
<dbReference type="Proteomes" id="UP000025171">
    <property type="component" value="Unassembled WGS sequence"/>
</dbReference>
<organism evidence="2 3">
    <name type="scientific">Hyphomonas johnsonii MHS-2</name>
    <dbReference type="NCBI Taxonomy" id="1280950"/>
    <lineage>
        <taxon>Bacteria</taxon>
        <taxon>Pseudomonadati</taxon>
        <taxon>Pseudomonadota</taxon>
        <taxon>Alphaproteobacteria</taxon>
        <taxon>Hyphomonadales</taxon>
        <taxon>Hyphomonadaceae</taxon>
        <taxon>Hyphomonas</taxon>
    </lineage>
</organism>
<reference evidence="2 3" key="1">
    <citation type="journal article" date="2014" name="Antonie Van Leeuwenhoek">
        <title>Hyphomonas beringensis sp. nov. and Hyphomonas chukchiensis sp. nov., isolated from surface seawater of the Bering Sea and Chukchi Sea.</title>
        <authorList>
            <person name="Li C."/>
            <person name="Lai Q."/>
            <person name="Li G."/>
            <person name="Dong C."/>
            <person name="Wang J."/>
            <person name="Liao Y."/>
            <person name="Shao Z."/>
        </authorList>
    </citation>
    <scope>NUCLEOTIDE SEQUENCE [LARGE SCALE GENOMIC DNA]</scope>
    <source>
        <strain evidence="2 3">MHS-2</strain>
    </source>
</reference>
<dbReference type="OrthoDB" id="5517499at2"/>
<dbReference type="RefSeq" id="WP_035613284.1">
    <property type="nucleotide sequence ID" value="NZ_ARYK01000001.1"/>
</dbReference>
<sequence>MSRSPSPLQRVAALDLLAATKYAKDDEDETRFAACWTTDARLEITSNGTVMPTVEGRDEIIAFYRQVWASGGHGKHGSKERHVAEHPDILALDDGSLVARHTIAFFYADQCEPRLRGFGEFRDVIVNEGGSLRISHRTSILTRTT</sequence>
<dbReference type="EMBL" id="ARYK01000001">
    <property type="protein sequence ID" value="KCZ94259.1"/>
    <property type="molecule type" value="Genomic_DNA"/>
</dbReference>
<dbReference type="Gene3D" id="3.10.450.50">
    <property type="match status" value="1"/>
</dbReference>
<dbReference type="CDD" id="cd00531">
    <property type="entry name" value="NTF2_like"/>
    <property type="match status" value="1"/>
</dbReference>
<protein>
    <recommendedName>
        <fullName evidence="1">SnoaL-like domain-containing protein</fullName>
    </recommendedName>
</protein>
<dbReference type="AlphaFoldDB" id="A0A059FUA2"/>
<feature type="domain" description="SnoaL-like" evidence="1">
    <location>
        <begin position="9"/>
        <end position="138"/>
    </location>
</feature>
<name>A0A059FUA2_9PROT</name>
<dbReference type="SUPFAM" id="SSF54427">
    <property type="entry name" value="NTF2-like"/>
    <property type="match status" value="1"/>
</dbReference>
<evidence type="ECO:0000313" key="2">
    <source>
        <dbReference type="EMBL" id="KCZ94259.1"/>
    </source>
</evidence>
<evidence type="ECO:0000259" key="1">
    <source>
        <dbReference type="Pfam" id="PF13577"/>
    </source>
</evidence>
<gene>
    <name evidence="2" type="ORF">HJO_02755</name>
</gene>
<dbReference type="InterPro" id="IPR032710">
    <property type="entry name" value="NTF2-like_dom_sf"/>
</dbReference>
<dbReference type="Pfam" id="PF13577">
    <property type="entry name" value="SnoaL_4"/>
    <property type="match status" value="1"/>
</dbReference>
<evidence type="ECO:0000313" key="3">
    <source>
        <dbReference type="Proteomes" id="UP000025171"/>
    </source>
</evidence>
<proteinExistence type="predicted"/>
<comment type="caution">
    <text evidence="2">The sequence shown here is derived from an EMBL/GenBank/DDBJ whole genome shotgun (WGS) entry which is preliminary data.</text>
</comment>
<accession>A0A059FUA2</accession>
<dbReference type="PATRIC" id="fig|1280950.3.peg.561"/>
<keyword evidence="3" id="KW-1185">Reference proteome</keyword>